<organism evidence="1 2">
    <name type="scientific">Mucilaginibacter mallensis</name>
    <dbReference type="NCBI Taxonomy" id="652787"/>
    <lineage>
        <taxon>Bacteria</taxon>
        <taxon>Pseudomonadati</taxon>
        <taxon>Bacteroidota</taxon>
        <taxon>Sphingobacteriia</taxon>
        <taxon>Sphingobacteriales</taxon>
        <taxon>Sphingobacteriaceae</taxon>
        <taxon>Mucilaginibacter</taxon>
    </lineage>
</organism>
<accession>A0A1H1YXU5</accession>
<name>A0A1H1YXU5_MUCMA</name>
<dbReference type="InterPro" id="IPR009097">
    <property type="entry name" value="Cyclic_Pdiesterase"/>
</dbReference>
<dbReference type="OrthoDB" id="1351981at2"/>
<dbReference type="InterPro" id="IPR050580">
    <property type="entry name" value="2H_phosphoesterase_YjcG-like"/>
</dbReference>
<dbReference type="Gene3D" id="3.90.1140.10">
    <property type="entry name" value="Cyclic phosphodiesterase"/>
    <property type="match status" value="1"/>
</dbReference>
<dbReference type="AlphaFoldDB" id="A0A1H1YXU5"/>
<sequence>MTGYKDYMIILSPPALINEHVKKFRQSSARLIGNFEGMHGKAHITLKQLPRQKPFWTEPLFAQLEKELSLIEPITLQINGFATFLPTDFTTIYAAIRSTPGMEDWFKRLRKCLSEKKAVPHITIARQIPNELAKKLWPKFKDRPWTDEFEINRLTILQRETYGYDKVWKHYRDITFRGDARLNVLMDKKKVIRSVDNVDENQISLF</sequence>
<dbReference type="STRING" id="652787.SAMN05216490_2891"/>
<evidence type="ECO:0000313" key="2">
    <source>
        <dbReference type="Proteomes" id="UP000199679"/>
    </source>
</evidence>
<reference evidence="1 2" key="1">
    <citation type="submission" date="2016-10" db="EMBL/GenBank/DDBJ databases">
        <authorList>
            <person name="de Groot N.N."/>
        </authorList>
    </citation>
    <scope>NUCLEOTIDE SEQUENCE [LARGE SCALE GENOMIC DNA]</scope>
    <source>
        <strain evidence="1 2">MP1X4</strain>
    </source>
</reference>
<proteinExistence type="predicted"/>
<evidence type="ECO:0000313" key="1">
    <source>
        <dbReference type="EMBL" id="SDT26284.1"/>
    </source>
</evidence>
<protein>
    <submittedName>
        <fullName evidence="1">2'-5' RNA ligase</fullName>
    </submittedName>
</protein>
<dbReference type="RefSeq" id="WP_091374088.1">
    <property type="nucleotide sequence ID" value="NZ_LT629740.1"/>
</dbReference>
<gene>
    <name evidence="1" type="ORF">SAMN05216490_2891</name>
</gene>
<dbReference type="PANTHER" id="PTHR40037:SF1">
    <property type="entry name" value="PHOSPHOESTERASE SAOUHSC_00951-RELATED"/>
    <property type="match status" value="1"/>
</dbReference>
<keyword evidence="1" id="KW-0436">Ligase</keyword>
<dbReference type="GO" id="GO:0016874">
    <property type="term" value="F:ligase activity"/>
    <property type="evidence" value="ECO:0007669"/>
    <property type="project" value="UniProtKB-KW"/>
</dbReference>
<dbReference type="Proteomes" id="UP000199679">
    <property type="component" value="Chromosome I"/>
</dbReference>
<dbReference type="EMBL" id="LT629740">
    <property type="protein sequence ID" value="SDT26284.1"/>
    <property type="molecule type" value="Genomic_DNA"/>
</dbReference>
<dbReference type="SUPFAM" id="SSF55144">
    <property type="entry name" value="LigT-like"/>
    <property type="match status" value="1"/>
</dbReference>
<keyword evidence="2" id="KW-1185">Reference proteome</keyword>
<dbReference type="PANTHER" id="PTHR40037">
    <property type="entry name" value="PHOSPHOESTERASE YJCG-RELATED"/>
    <property type="match status" value="1"/>
</dbReference>
<dbReference type="Pfam" id="PF13563">
    <property type="entry name" value="2_5_RNA_ligase2"/>
    <property type="match status" value="1"/>
</dbReference>